<evidence type="ECO:0000313" key="2">
    <source>
        <dbReference type="Proteomes" id="UP000811246"/>
    </source>
</evidence>
<protein>
    <submittedName>
        <fullName evidence="1">Uncharacterized protein</fullName>
    </submittedName>
</protein>
<dbReference type="Proteomes" id="UP000811246">
    <property type="component" value="Chromosome 5"/>
</dbReference>
<proteinExistence type="predicted"/>
<gene>
    <name evidence="1" type="ORF">I3842_05G244700</name>
</gene>
<sequence length="116" mass="13472">MPHFPQSVGVIQESSKPYSNRLCKSVQEILRGSSGTRLRTDHDVWNICSTWHKSSTSPAFIWLYITYLNPASGWDEDELEAYALLPKQVDVFRYPGEFTRFSQFNKTMVSLIPHFR</sequence>
<comment type="caution">
    <text evidence="1">The sequence shown here is derived from an EMBL/GenBank/DDBJ whole genome shotgun (WGS) entry which is preliminary data.</text>
</comment>
<dbReference type="AlphaFoldDB" id="A0A922F8Q6"/>
<evidence type="ECO:0000313" key="1">
    <source>
        <dbReference type="EMBL" id="KAG6715323.1"/>
    </source>
</evidence>
<reference evidence="1" key="1">
    <citation type="submission" date="2021-01" db="EMBL/GenBank/DDBJ databases">
        <authorList>
            <person name="Lovell J.T."/>
            <person name="Bentley N."/>
            <person name="Bhattarai G."/>
            <person name="Jenkins J.W."/>
            <person name="Sreedasyam A."/>
            <person name="Alarcon Y."/>
            <person name="Bock C."/>
            <person name="Boston L."/>
            <person name="Carlson J."/>
            <person name="Cervantes K."/>
            <person name="Clermont K."/>
            <person name="Krom N."/>
            <person name="Kubenka K."/>
            <person name="Mamidi S."/>
            <person name="Mattison C."/>
            <person name="Monteros M."/>
            <person name="Pisani C."/>
            <person name="Plott C."/>
            <person name="Rajasekar S."/>
            <person name="Rhein H.S."/>
            <person name="Rohla C."/>
            <person name="Song M."/>
            <person name="Hilaire R.S."/>
            <person name="Shu S."/>
            <person name="Wells L."/>
            <person name="Wang X."/>
            <person name="Webber J."/>
            <person name="Heerema R.J."/>
            <person name="Klein P."/>
            <person name="Conner P."/>
            <person name="Grauke L."/>
            <person name="Grimwood J."/>
            <person name="Schmutz J."/>
            <person name="Randall J.J."/>
        </authorList>
    </citation>
    <scope>NUCLEOTIDE SEQUENCE</scope>
    <source>
        <tissue evidence="1">Leaf</tissue>
    </source>
</reference>
<organism evidence="1 2">
    <name type="scientific">Carya illinoinensis</name>
    <name type="common">Pecan</name>
    <dbReference type="NCBI Taxonomy" id="32201"/>
    <lineage>
        <taxon>Eukaryota</taxon>
        <taxon>Viridiplantae</taxon>
        <taxon>Streptophyta</taxon>
        <taxon>Embryophyta</taxon>
        <taxon>Tracheophyta</taxon>
        <taxon>Spermatophyta</taxon>
        <taxon>Magnoliopsida</taxon>
        <taxon>eudicotyledons</taxon>
        <taxon>Gunneridae</taxon>
        <taxon>Pentapetalae</taxon>
        <taxon>rosids</taxon>
        <taxon>fabids</taxon>
        <taxon>Fagales</taxon>
        <taxon>Juglandaceae</taxon>
        <taxon>Carya</taxon>
    </lineage>
</organism>
<name>A0A922F8Q6_CARIL</name>
<accession>A0A922F8Q6</accession>
<dbReference type="EMBL" id="CM031829">
    <property type="protein sequence ID" value="KAG6715323.1"/>
    <property type="molecule type" value="Genomic_DNA"/>
</dbReference>